<evidence type="ECO:0000313" key="2">
    <source>
        <dbReference type="WBParaSite" id="RSKR_0000257100.1"/>
    </source>
</evidence>
<proteinExistence type="predicted"/>
<name>A0AC35TPL2_9BILA</name>
<reference evidence="2" key="1">
    <citation type="submission" date="2016-11" db="UniProtKB">
        <authorList>
            <consortium name="WormBaseParasite"/>
        </authorList>
    </citation>
    <scope>IDENTIFICATION</scope>
    <source>
        <strain evidence="2">KR3021</strain>
    </source>
</reference>
<protein>
    <submittedName>
        <fullName evidence="2">Ig-like domain-containing protein</fullName>
    </submittedName>
</protein>
<organism evidence="1 2">
    <name type="scientific">Rhabditophanes sp. KR3021</name>
    <dbReference type="NCBI Taxonomy" id="114890"/>
    <lineage>
        <taxon>Eukaryota</taxon>
        <taxon>Metazoa</taxon>
        <taxon>Ecdysozoa</taxon>
        <taxon>Nematoda</taxon>
        <taxon>Chromadorea</taxon>
        <taxon>Rhabditida</taxon>
        <taxon>Tylenchina</taxon>
        <taxon>Panagrolaimomorpha</taxon>
        <taxon>Strongyloidoidea</taxon>
        <taxon>Alloionematidae</taxon>
        <taxon>Rhabditophanes</taxon>
    </lineage>
</organism>
<dbReference type="WBParaSite" id="RSKR_0000257100.1">
    <property type="protein sequence ID" value="RSKR_0000257100.1"/>
    <property type="gene ID" value="RSKR_0000257100"/>
</dbReference>
<sequence>MLIHHMFFIYLITAIQANRNILQMPPLSPFLPQPFLGFKGLKRNTSSDTTVNIANHKATFYPLGRSFELSCQSMEIAMKNEQTIKNVAWTFTALDSVTSTKIGLINQGRFYHAQNYTLTGHFLQEDDEGYYTCHVLTESDLEFASRYDVYIQDCGDPEFELKTYRNFLNPCLYGECYIDYFESETVKNPQLKFNMLICKCSQDFTGEFCDETKKGYWMRMFMMYLPIFLTINLFILAIIISLCYHYFNSSIRYAIEEVLPDKWDAEYVENLTSIIPHDSSDIVSPVRSPEKDLGDTHRAKD</sequence>
<dbReference type="Proteomes" id="UP000095286">
    <property type="component" value="Unplaced"/>
</dbReference>
<accession>A0AC35TPL2</accession>
<evidence type="ECO:0000313" key="1">
    <source>
        <dbReference type="Proteomes" id="UP000095286"/>
    </source>
</evidence>